<dbReference type="Pfam" id="PF01522">
    <property type="entry name" value="Polysacc_deac_1"/>
    <property type="match status" value="1"/>
</dbReference>
<name>A0ABY4BNS0_9FLAO</name>
<dbReference type="Proteomes" id="UP000831460">
    <property type="component" value="Chromosome"/>
</dbReference>
<feature type="domain" description="NodB homology" evidence="2">
    <location>
        <begin position="63"/>
        <end position="240"/>
    </location>
</feature>
<evidence type="ECO:0000259" key="2">
    <source>
        <dbReference type="PROSITE" id="PS51677"/>
    </source>
</evidence>
<keyword evidence="1" id="KW-0812">Transmembrane</keyword>
<proteinExistence type="predicted"/>
<gene>
    <name evidence="3" type="ORF">MTP09_13160</name>
</gene>
<dbReference type="InterPro" id="IPR050248">
    <property type="entry name" value="Polysacc_deacetylase_ArnD"/>
</dbReference>
<feature type="transmembrane region" description="Helical" evidence="1">
    <location>
        <begin position="31"/>
        <end position="51"/>
    </location>
</feature>
<evidence type="ECO:0000256" key="1">
    <source>
        <dbReference type="SAM" id="Phobius"/>
    </source>
</evidence>
<evidence type="ECO:0000313" key="4">
    <source>
        <dbReference type="Proteomes" id="UP000831460"/>
    </source>
</evidence>
<protein>
    <submittedName>
        <fullName evidence="3">Polysaccharide deacetylase family protein</fullName>
    </submittedName>
</protein>
<dbReference type="CDD" id="cd10917">
    <property type="entry name" value="CE4_NodB_like_6s_7s"/>
    <property type="match status" value="1"/>
</dbReference>
<dbReference type="EMBL" id="CP094532">
    <property type="protein sequence ID" value="UOE40837.1"/>
    <property type="molecule type" value="Genomic_DNA"/>
</dbReference>
<dbReference type="Gene3D" id="3.20.20.370">
    <property type="entry name" value="Glycoside hydrolase/deacetylase"/>
    <property type="match status" value="1"/>
</dbReference>
<organism evidence="3 4">
    <name type="scientific">Chryseobacterium suipulveris</name>
    <dbReference type="NCBI Taxonomy" id="2929800"/>
    <lineage>
        <taxon>Bacteria</taxon>
        <taxon>Pseudomonadati</taxon>
        <taxon>Bacteroidota</taxon>
        <taxon>Flavobacteriia</taxon>
        <taxon>Flavobacteriales</taxon>
        <taxon>Weeksellaceae</taxon>
        <taxon>Chryseobacterium group</taxon>
        <taxon>Chryseobacterium</taxon>
    </lineage>
</organism>
<dbReference type="SUPFAM" id="SSF88713">
    <property type="entry name" value="Glycoside hydrolase/deacetylase"/>
    <property type="match status" value="1"/>
</dbReference>
<reference evidence="3 4" key="1">
    <citation type="submission" date="2022-03" db="EMBL/GenBank/DDBJ databases">
        <title>Chryseobacterium sp. isolated from particulate matters in swine house.</title>
        <authorList>
            <person name="Won M."/>
            <person name="Kim S.-J."/>
            <person name="Kwon S.-W."/>
        </authorList>
    </citation>
    <scope>NUCLEOTIDE SEQUENCE [LARGE SCALE GENOMIC DNA]</scope>
    <source>
        <strain evidence="3 4">SC2-2</strain>
    </source>
</reference>
<dbReference type="PANTHER" id="PTHR10587">
    <property type="entry name" value="GLYCOSYL TRANSFERASE-RELATED"/>
    <property type="match status" value="1"/>
</dbReference>
<dbReference type="InterPro" id="IPR002509">
    <property type="entry name" value="NODB_dom"/>
</dbReference>
<accession>A0ABY4BNS0</accession>
<keyword evidence="1" id="KW-0472">Membrane</keyword>
<evidence type="ECO:0000313" key="3">
    <source>
        <dbReference type="EMBL" id="UOE40837.1"/>
    </source>
</evidence>
<keyword evidence="4" id="KW-1185">Reference proteome</keyword>
<keyword evidence="1" id="KW-1133">Transmembrane helix</keyword>
<dbReference type="PROSITE" id="PS51677">
    <property type="entry name" value="NODB"/>
    <property type="match status" value="1"/>
</dbReference>
<sequence>MKHYFNIGFLIILLLILAALKVEFWIFLIPILIFLVVLFIGVYNIRFNYFLKSYHQNSTLKEKKIALTFDDGPTEFTPHFLTLLKTFDQKATFFCIGKQIEKHPEIFRQIIEEGHEIGNHTFSHSNKTGFLSTQNMTNEILRNGETIFHQGKIRTDLYRPPFGITNPNIAKAIKKTGKKSIGWNIRSFDTAINSEEKILNRILPKVKPGSVILLHDTSEKSANVLEKLLVFLQQNAYESISVSELYNFKK</sequence>
<dbReference type="InterPro" id="IPR011330">
    <property type="entry name" value="Glyco_hydro/deAcase_b/a-brl"/>
</dbReference>
<dbReference type="RefSeq" id="WP_243548854.1">
    <property type="nucleotide sequence ID" value="NZ_CP094532.1"/>
</dbReference>